<dbReference type="Proteomes" id="UP000646749">
    <property type="component" value="Unassembled WGS sequence"/>
</dbReference>
<evidence type="ECO:0000313" key="1">
    <source>
        <dbReference type="EMBL" id="GIG92742.1"/>
    </source>
</evidence>
<dbReference type="EMBL" id="BONW01000046">
    <property type="protein sequence ID" value="GIG92742.1"/>
    <property type="molecule type" value="Genomic_DNA"/>
</dbReference>
<organism evidence="1 2">
    <name type="scientific">Plantactinospora endophytica</name>
    <dbReference type="NCBI Taxonomy" id="673535"/>
    <lineage>
        <taxon>Bacteria</taxon>
        <taxon>Bacillati</taxon>
        <taxon>Actinomycetota</taxon>
        <taxon>Actinomycetes</taxon>
        <taxon>Micromonosporales</taxon>
        <taxon>Micromonosporaceae</taxon>
        <taxon>Plantactinospora</taxon>
    </lineage>
</organism>
<keyword evidence="2" id="KW-1185">Reference proteome</keyword>
<name>A0ABQ4EDE6_9ACTN</name>
<dbReference type="RefSeq" id="WP_203871068.1">
    <property type="nucleotide sequence ID" value="NZ_BONW01000046.1"/>
</dbReference>
<reference evidence="1 2" key="1">
    <citation type="submission" date="2021-01" db="EMBL/GenBank/DDBJ databases">
        <title>Whole genome shotgun sequence of Plantactinospora endophytica NBRC 110450.</title>
        <authorList>
            <person name="Komaki H."/>
            <person name="Tamura T."/>
        </authorList>
    </citation>
    <scope>NUCLEOTIDE SEQUENCE [LARGE SCALE GENOMIC DNA]</scope>
    <source>
        <strain evidence="1 2">NBRC 110450</strain>
    </source>
</reference>
<evidence type="ECO:0008006" key="3">
    <source>
        <dbReference type="Google" id="ProtNLM"/>
    </source>
</evidence>
<evidence type="ECO:0000313" key="2">
    <source>
        <dbReference type="Proteomes" id="UP000646749"/>
    </source>
</evidence>
<accession>A0ABQ4EDE6</accession>
<gene>
    <name evidence="1" type="ORF">Pen02_76780</name>
</gene>
<comment type="caution">
    <text evidence="1">The sequence shown here is derived from an EMBL/GenBank/DDBJ whole genome shotgun (WGS) entry which is preliminary data.</text>
</comment>
<protein>
    <recommendedName>
        <fullName evidence="3">50S ribosomal protein L11 methyltransferase</fullName>
    </recommendedName>
</protein>
<proteinExistence type="predicted"/>
<sequence>MTYEIELYFQAGGASAADLADALSARIVALDPGLGFADADLGTQVWSGYVGRTDRSDERAEVLLLELHCSPELLRAKIQDLLLDEAPDTRVAESDAFVKITLIGAYVDWAAVRTIWQAVDSLWPSIPYDETSGFDFGLDSVPGG</sequence>